<dbReference type="Proteomes" id="UP000030653">
    <property type="component" value="Unassembled WGS sequence"/>
</dbReference>
<evidence type="ECO:0000256" key="1">
    <source>
        <dbReference type="ARBA" id="ARBA00004141"/>
    </source>
</evidence>
<sequence>MAGRARSTGAETAESHRVQFSVVQYYLVAYNVLSCLAWAWILGRCLYHEISGYWEPLSVGLKAQMMSLLRAMNPTAPSLFTPAVFNYLLPKWLHPLTNQASTMYAEVGLEVKIIQTFALLEVVHAMLGLVKSSLATTIMQVASRLILVWGIADHYDQAKENPLYASMVFAWSITEVIRYSWYALNLCDLKISWLTWIRYTFFYVLYPVGAGSEAFVMFSTLPPIVATAQSPRPILEMWMEQPSAFVRLFLFLGWWPSLYVLYNHMRKQRRKVLGSFKAKGRSLKTE</sequence>
<protein>
    <recommendedName>
        <fullName evidence="4 14">Very-long-chain (3R)-3-hydroxyacyl-CoA dehydratase</fullName>
        <ecNumber evidence="4 14">4.2.1.134</ecNumber>
    </recommendedName>
</protein>
<dbReference type="RefSeq" id="XP_040624304.1">
    <property type="nucleotide sequence ID" value="XM_040770804.1"/>
</dbReference>
<gene>
    <name evidence="15" type="ORF">DACRYDRAFT_119510</name>
</gene>
<evidence type="ECO:0000256" key="8">
    <source>
        <dbReference type="ARBA" id="ARBA00022989"/>
    </source>
</evidence>
<name>M5FVN1_DACPD</name>
<evidence type="ECO:0000256" key="13">
    <source>
        <dbReference type="ARBA" id="ARBA00036671"/>
    </source>
</evidence>
<dbReference type="GO" id="GO:0005789">
    <property type="term" value="C:endoplasmic reticulum membrane"/>
    <property type="evidence" value="ECO:0007669"/>
    <property type="project" value="UniProtKB-SubCell"/>
</dbReference>
<evidence type="ECO:0000256" key="6">
    <source>
        <dbReference type="ARBA" id="ARBA00022692"/>
    </source>
</evidence>
<dbReference type="OrthoDB" id="46988at2759"/>
<evidence type="ECO:0000256" key="12">
    <source>
        <dbReference type="ARBA" id="ARBA00023239"/>
    </source>
</evidence>
<organism evidence="15 16">
    <name type="scientific">Dacryopinax primogenitus (strain DJM 731)</name>
    <name type="common">Brown rot fungus</name>
    <dbReference type="NCBI Taxonomy" id="1858805"/>
    <lineage>
        <taxon>Eukaryota</taxon>
        <taxon>Fungi</taxon>
        <taxon>Dikarya</taxon>
        <taxon>Basidiomycota</taxon>
        <taxon>Agaricomycotina</taxon>
        <taxon>Dacrymycetes</taxon>
        <taxon>Dacrymycetales</taxon>
        <taxon>Dacrymycetaceae</taxon>
        <taxon>Dacryopinax</taxon>
    </lineage>
</organism>
<feature type="transmembrane region" description="Helical" evidence="14">
    <location>
        <begin position="25"/>
        <end position="47"/>
    </location>
</feature>
<dbReference type="GO" id="GO:0030148">
    <property type="term" value="P:sphingolipid biosynthetic process"/>
    <property type="evidence" value="ECO:0007669"/>
    <property type="project" value="TreeGrafter"/>
</dbReference>
<evidence type="ECO:0000256" key="10">
    <source>
        <dbReference type="ARBA" id="ARBA00023136"/>
    </source>
</evidence>
<reference evidence="15 16" key="1">
    <citation type="journal article" date="2012" name="Science">
        <title>The Paleozoic origin of enzymatic lignin decomposition reconstructed from 31 fungal genomes.</title>
        <authorList>
            <person name="Floudas D."/>
            <person name="Binder M."/>
            <person name="Riley R."/>
            <person name="Barry K."/>
            <person name="Blanchette R.A."/>
            <person name="Henrissat B."/>
            <person name="Martinez A.T."/>
            <person name="Otillar R."/>
            <person name="Spatafora J.W."/>
            <person name="Yadav J.S."/>
            <person name="Aerts A."/>
            <person name="Benoit I."/>
            <person name="Boyd A."/>
            <person name="Carlson A."/>
            <person name="Copeland A."/>
            <person name="Coutinho P.M."/>
            <person name="de Vries R.P."/>
            <person name="Ferreira P."/>
            <person name="Findley K."/>
            <person name="Foster B."/>
            <person name="Gaskell J."/>
            <person name="Glotzer D."/>
            <person name="Gorecki P."/>
            <person name="Heitman J."/>
            <person name="Hesse C."/>
            <person name="Hori C."/>
            <person name="Igarashi K."/>
            <person name="Jurgens J.A."/>
            <person name="Kallen N."/>
            <person name="Kersten P."/>
            <person name="Kohler A."/>
            <person name="Kuees U."/>
            <person name="Kumar T.K.A."/>
            <person name="Kuo A."/>
            <person name="LaButti K."/>
            <person name="Larrondo L.F."/>
            <person name="Lindquist E."/>
            <person name="Ling A."/>
            <person name="Lombard V."/>
            <person name="Lucas S."/>
            <person name="Lundell T."/>
            <person name="Martin R."/>
            <person name="McLaughlin D.J."/>
            <person name="Morgenstern I."/>
            <person name="Morin E."/>
            <person name="Murat C."/>
            <person name="Nagy L.G."/>
            <person name="Nolan M."/>
            <person name="Ohm R.A."/>
            <person name="Patyshakuliyeva A."/>
            <person name="Rokas A."/>
            <person name="Ruiz-Duenas F.J."/>
            <person name="Sabat G."/>
            <person name="Salamov A."/>
            <person name="Samejima M."/>
            <person name="Schmutz J."/>
            <person name="Slot J.C."/>
            <person name="St John F."/>
            <person name="Stenlid J."/>
            <person name="Sun H."/>
            <person name="Sun S."/>
            <person name="Syed K."/>
            <person name="Tsang A."/>
            <person name="Wiebenga A."/>
            <person name="Young D."/>
            <person name="Pisabarro A."/>
            <person name="Eastwood D.C."/>
            <person name="Martin F."/>
            <person name="Cullen D."/>
            <person name="Grigoriev I.V."/>
            <person name="Hibbett D.S."/>
        </authorList>
    </citation>
    <scope>NUCLEOTIDE SEQUENCE [LARGE SCALE GENOMIC DNA]</scope>
    <source>
        <strain evidence="15 16">DJM-731 SS1</strain>
    </source>
</reference>
<dbReference type="GO" id="GO:0030497">
    <property type="term" value="P:fatty acid elongation"/>
    <property type="evidence" value="ECO:0007669"/>
    <property type="project" value="TreeGrafter"/>
</dbReference>
<feature type="transmembrane region" description="Helical" evidence="14">
    <location>
        <begin position="109"/>
        <end position="127"/>
    </location>
</feature>
<dbReference type="PANTHER" id="PTHR11035:SF3">
    <property type="entry name" value="VERY-LONG-CHAIN (3R)-3-HYDROXYACYL-COA DEHYDRATASE"/>
    <property type="match status" value="1"/>
</dbReference>
<keyword evidence="5 14" id="KW-0444">Lipid biosynthesis</keyword>
<keyword evidence="16" id="KW-1185">Reference proteome</keyword>
<evidence type="ECO:0000256" key="9">
    <source>
        <dbReference type="ARBA" id="ARBA00023098"/>
    </source>
</evidence>
<dbReference type="InterPro" id="IPR007482">
    <property type="entry name" value="Tyr_Pase-like_PTPLA"/>
</dbReference>
<proteinExistence type="inferred from homology"/>
<feature type="transmembrane region" description="Helical" evidence="14">
    <location>
        <begin position="196"/>
        <end position="224"/>
    </location>
</feature>
<accession>M5FVN1</accession>
<dbReference type="OMA" id="VMYTYMM"/>
<keyword evidence="10 14" id="KW-0472">Membrane</keyword>
<comment type="function">
    <text evidence="14">Catalyzes the third of the four reactions of the long-chain fatty acids elongation cycle. This endoplasmic reticulum-bound enzymatic process, allows the addition of two carbons to the chain of long- and very long-chain fatty acids/VLCFAs per cycle. This enzyme catalyzes the dehydration of the 3-hydroxyacyl-CoA intermediate into trans-2,3-enoyl-CoA, within each cycle of fatty acid elongation. Thereby, it participates to the production of VLCFAs of different chain lengths that are involved in multiple biological processes as precursors of membrane lipids and lipid mediators.</text>
</comment>
<dbReference type="GO" id="GO:0102158">
    <property type="term" value="F:very-long-chain (3R)-3-hydroxyacyl-CoA dehydratase activity"/>
    <property type="evidence" value="ECO:0007669"/>
    <property type="project" value="UniProtKB-EC"/>
</dbReference>
<dbReference type="GeneID" id="63685866"/>
<keyword evidence="6 14" id="KW-0812">Transmembrane</keyword>
<evidence type="ECO:0000313" key="16">
    <source>
        <dbReference type="Proteomes" id="UP000030653"/>
    </source>
</evidence>
<evidence type="ECO:0000256" key="7">
    <source>
        <dbReference type="ARBA" id="ARBA00022832"/>
    </source>
</evidence>
<keyword evidence="7 14" id="KW-0276">Fatty acid metabolism</keyword>
<keyword evidence="8 14" id="KW-1133">Transmembrane helix</keyword>
<comment type="subcellular location">
    <subcellularLocation>
        <location evidence="14">Endoplasmic reticulum membrane</location>
        <topology evidence="14">Multi-pass membrane protein</topology>
    </subcellularLocation>
    <subcellularLocation>
        <location evidence="1">Membrane</location>
        <topology evidence="1">Multi-pass membrane protein</topology>
    </subcellularLocation>
</comment>
<dbReference type="EMBL" id="JH795877">
    <property type="protein sequence ID" value="EJT97406.1"/>
    <property type="molecule type" value="Genomic_DNA"/>
</dbReference>
<keyword evidence="9 14" id="KW-0443">Lipid metabolism</keyword>
<dbReference type="UniPathway" id="UPA00094"/>
<keyword evidence="14" id="KW-0256">Endoplasmic reticulum</keyword>
<evidence type="ECO:0000313" key="15">
    <source>
        <dbReference type="EMBL" id="EJT97406.1"/>
    </source>
</evidence>
<comment type="catalytic activity">
    <reaction evidence="13 14">
        <text>a very-long-chain (3R)-3-hydroxyacyl-CoA = a very-long-chain (2E)-enoyl-CoA + H2O</text>
        <dbReference type="Rhea" id="RHEA:45812"/>
        <dbReference type="ChEBI" id="CHEBI:15377"/>
        <dbReference type="ChEBI" id="CHEBI:83728"/>
        <dbReference type="ChEBI" id="CHEBI:85440"/>
        <dbReference type="EC" id="4.2.1.134"/>
    </reaction>
</comment>
<comment type="similarity">
    <text evidence="3 14">Belongs to the very long-chain fatty acids dehydratase HACD family.</text>
</comment>
<dbReference type="PANTHER" id="PTHR11035">
    <property type="entry name" value="VERY-LONG-CHAIN (3R)-3-HYDROXYACYL-COA DEHYDRATASE"/>
    <property type="match status" value="1"/>
</dbReference>
<evidence type="ECO:0000256" key="2">
    <source>
        <dbReference type="ARBA" id="ARBA00005194"/>
    </source>
</evidence>
<dbReference type="HOGENOM" id="CLU_034302_6_1_1"/>
<dbReference type="STRING" id="1858805.M5FVN1"/>
<evidence type="ECO:0000256" key="5">
    <source>
        <dbReference type="ARBA" id="ARBA00022516"/>
    </source>
</evidence>
<keyword evidence="12 14" id="KW-0456">Lyase</keyword>
<evidence type="ECO:0000256" key="3">
    <source>
        <dbReference type="ARBA" id="ARBA00007811"/>
    </source>
</evidence>
<evidence type="ECO:0000256" key="11">
    <source>
        <dbReference type="ARBA" id="ARBA00023160"/>
    </source>
</evidence>
<dbReference type="GO" id="GO:0042761">
    <property type="term" value="P:very long-chain fatty acid biosynthetic process"/>
    <property type="evidence" value="ECO:0007669"/>
    <property type="project" value="TreeGrafter"/>
</dbReference>
<feature type="transmembrane region" description="Helical" evidence="14">
    <location>
        <begin position="244"/>
        <end position="262"/>
    </location>
</feature>
<comment type="pathway">
    <text evidence="2 14">Lipid metabolism; fatty acid biosynthesis.</text>
</comment>
<evidence type="ECO:0000256" key="4">
    <source>
        <dbReference type="ARBA" id="ARBA00013122"/>
    </source>
</evidence>
<keyword evidence="11 14" id="KW-0275">Fatty acid biosynthesis</keyword>
<dbReference type="EC" id="4.2.1.134" evidence="4 14"/>
<evidence type="ECO:0000256" key="14">
    <source>
        <dbReference type="RuleBase" id="RU363109"/>
    </source>
</evidence>
<dbReference type="AlphaFoldDB" id="M5FVN1"/>
<dbReference type="Pfam" id="PF04387">
    <property type="entry name" value="PTPLA"/>
    <property type="match status" value="1"/>
</dbReference>
<comment type="caution">
    <text evidence="14">Lacks conserved residue(s) required for the propagation of feature annotation.</text>
</comment>